<feature type="compositionally biased region" description="Low complexity" evidence="1">
    <location>
        <begin position="50"/>
        <end position="59"/>
    </location>
</feature>
<feature type="compositionally biased region" description="Basic and acidic residues" evidence="1">
    <location>
        <begin position="60"/>
        <end position="69"/>
    </location>
</feature>
<dbReference type="GO" id="GO:2000779">
    <property type="term" value="P:regulation of double-strand break repair"/>
    <property type="evidence" value="ECO:0007669"/>
    <property type="project" value="TreeGrafter"/>
</dbReference>
<reference evidence="2" key="1">
    <citation type="submission" date="2022-12" db="EMBL/GenBank/DDBJ databases">
        <title>Draft genome assemblies for two species of Escallonia (Escalloniales).</title>
        <authorList>
            <person name="Chanderbali A."/>
            <person name="Dervinis C."/>
            <person name="Anghel I."/>
            <person name="Soltis D."/>
            <person name="Soltis P."/>
            <person name="Zapata F."/>
        </authorList>
    </citation>
    <scope>NUCLEOTIDE SEQUENCE</scope>
    <source>
        <strain evidence="2">UCBG64.0493</strain>
        <tissue evidence="2">Leaf</tissue>
    </source>
</reference>
<feature type="compositionally biased region" description="Basic and acidic residues" evidence="1">
    <location>
        <begin position="32"/>
        <end position="49"/>
    </location>
</feature>
<dbReference type="EMBL" id="JAVXUP010003015">
    <property type="protein sequence ID" value="KAK3000402.1"/>
    <property type="molecule type" value="Genomic_DNA"/>
</dbReference>
<evidence type="ECO:0000313" key="3">
    <source>
        <dbReference type="Proteomes" id="UP001188597"/>
    </source>
</evidence>
<dbReference type="InterPro" id="IPR044198">
    <property type="entry name" value="DEK"/>
</dbReference>
<proteinExistence type="predicted"/>
<dbReference type="PANTHER" id="PTHR13468">
    <property type="entry name" value="DEK PROTEIN"/>
    <property type="match status" value="1"/>
</dbReference>
<organism evidence="2 3">
    <name type="scientific">Escallonia herrerae</name>
    <dbReference type="NCBI Taxonomy" id="1293975"/>
    <lineage>
        <taxon>Eukaryota</taxon>
        <taxon>Viridiplantae</taxon>
        <taxon>Streptophyta</taxon>
        <taxon>Embryophyta</taxon>
        <taxon>Tracheophyta</taxon>
        <taxon>Spermatophyta</taxon>
        <taxon>Magnoliopsida</taxon>
        <taxon>eudicotyledons</taxon>
        <taxon>Gunneridae</taxon>
        <taxon>Pentapetalae</taxon>
        <taxon>asterids</taxon>
        <taxon>campanulids</taxon>
        <taxon>Escalloniales</taxon>
        <taxon>Escalloniaceae</taxon>
        <taxon>Escallonia</taxon>
    </lineage>
</organism>
<feature type="region of interest" description="Disordered" evidence="1">
    <location>
        <begin position="1"/>
        <end position="71"/>
    </location>
</feature>
<sequence>MVDAEAGKEEEPEESKEDVVVKASKKSKRAKKADAAKEDPKKRSSESSAKEAAAATPSERPSRERKTVERMAMAFKLSKKKPDDNLQILHSILFGKRTKAHSLKKNIGLFSGFVWVESEKHKQDSQAGKKRKHSSKVEEDEVEPSESKDDFQENDSDAKPKVESEQEDNQQEEAEEEVKQKMQLSSEKSSSKKNVKKDSGGKTGGNSKSIEESSPLKPAKTLPQSKKDHRLQLQRKVLMLMELLAQLLDPRNFCGVENFSISVGIGKGEIVKKAKAEPTKEEMNAVVVNILKEVDFNTLSSSCSAFAYFEWGCLNYEGEAEDEGEEDGNKDNDA</sequence>
<dbReference type="PANTHER" id="PTHR13468:SF1">
    <property type="entry name" value="PROTEIN DEK"/>
    <property type="match status" value="1"/>
</dbReference>
<feature type="region of interest" description="Disordered" evidence="1">
    <location>
        <begin position="119"/>
        <end position="228"/>
    </location>
</feature>
<accession>A0AA88V2B8</accession>
<dbReference type="GO" id="GO:0006325">
    <property type="term" value="P:chromatin organization"/>
    <property type="evidence" value="ECO:0007669"/>
    <property type="project" value="InterPro"/>
</dbReference>
<gene>
    <name evidence="2" type="ORF">RJ639_021056</name>
</gene>
<comment type="caution">
    <text evidence="2">The sequence shown here is derived from an EMBL/GenBank/DDBJ whole genome shotgun (WGS) entry which is preliminary data.</text>
</comment>
<feature type="compositionally biased region" description="Acidic residues" evidence="1">
    <location>
        <begin position="165"/>
        <end position="176"/>
    </location>
</feature>
<feature type="compositionally biased region" description="Basic and acidic residues" evidence="1">
    <location>
        <begin position="145"/>
        <end position="164"/>
    </location>
</feature>
<dbReference type="GO" id="GO:0003677">
    <property type="term" value="F:DNA binding"/>
    <property type="evidence" value="ECO:0007669"/>
    <property type="project" value="InterPro"/>
</dbReference>
<keyword evidence="3" id="KW-1185">Reference proteome</keyword>
<dbReference type="GO" id="GO:0042393">
    <property type="term" value="F:histone binding"/>
    <property type="evidence" value="ECO:0007669"/>
    <property type="project" value="TreeGrafter"/>
</dbReference>
<dbReference type="Proteomes" id="UP001188597">
    <property type="component" value="Unassembled WGS sequence"/>
</dbReference>
<dbReference type="GO" id="GO:0005634">
    <property type="term" value="C:nucleus"/>
    <property type="evidence" value="ECO:0007669"/>
    <property type="project" value="TreeGrafter"/>
</dbReference>
<evidence type="ECO:0000313" key="2">
    <source>
        <dbReference type="EMBL" id="KAK3000402.1"/>
    </source>
</evidence>
<dbReference type="AlphaFoldDB" id="A0AA88V2B8"/>
<evidence type="ECO:0000256" key="1">
    <source>
        <dbReference type="SAM" id="MobiDB-lite"/>
    </source>
</evidence>
<name>A0AA88V2B8_9ASTE</name>
<protein>
    <submittedName>
        <fullName evidence="2">Uncharacterized protein</fullName>
    </submittedName>
</protein>